<evidence type="ECO:0000256" key="4">
    <source>
        <dbReference type="SAM" id="SignalP"/>
    </source>
</evidence>
<dbReference type="Proteomes" id="UP001501218">
    <property type="component" value="Unassembled WGS sequence"/>
</dbReference>
<keyword evidence="4" id="KW-0732">Signal</keyword>
<evidence type="ECO:0000259" key="5">
    <source>
        <dbReference type="Pfam" id="PF12740"/>
    </source>
</evidence>
<dbReference type="EMBL" id="BAAARA010000025">
    <property type="protein sequence ID" value="GAA2364216.1"/>
    <property type="molecule type" value="Genomic_DNA"/>
</dbReference>
<proteinExistence type="inferred from homology"/>
<keyword evidence="7" id="KW-1185">Reference proteome</keyword>
<evidence type="ECO:0000313" key="6">
    <source>
        <dbReference type="EMBL" id="GAA2364216.1"/>
    </source>
</evidence>
<feature type="signal peptide" evidence="4">
    <location>
        <begin position="1"/>
        <end position="19"/>
    </location>
</feature>
<organism evidence="6 7">
    <name type="scientific">Saccharopolyspora halophila</name>
    <dbReference type="NCBI Taxonomy" id="405551"/>
    <lineage>
        <taxon>Bacteria</taxon>
        <taxon>Bacillati</taxon>
        <taxon>Actinomycetota</taxon>
        <taxon>Actinomycetes</taxon>
        <taxon>Pseudonocardiales</taxon>
        <taxon>Pseudonocardiaceae</taxon>
        <taxon>Saccharopolyspora</taxon>
    </lineage>
</organism>
<dbReference type="PANTHER" id="PTHR22946:SF9">
    <property type="entry name" value="POLYKETIDE TRANSFERASE AF380"/>
    <property type="match status" value="1"/>
</dbReference>
<keyword evidence="2" id="KW-0378">Hydrolase</keyword>
<dbReference type="PANTHER" id="PTHR22946">
    <property type="entry name" value="DIENELACTONE HYDROLASE DOMAIN-CONTAINING PROTEIN-RELATED"/>
    <property type="match status" value="1"/>
</dbReference>
<comment type="caution">
    <text evidence="6">The sequence shown here is derived from an EMBL/GenBank/DDBJ whole genome shotgun (WGS) entry which is preliminary data.</text>
</comment>
<accession>A0ABN3GZT9</accession>
<gene>
    <name evidence="6" type="ORF">GCM10009854_50020</name>
</gene>
<dbReference type="SUPFAM" id="SSF53474">
    <property type="entry name" value="alpha/beta-Hydrolases"/>
    <property type="match status" value="1"/>
</dbReference>
<dbReference type="InterPro" id="IPR041127">
    <property type="entry name" value="PET_hydrolase/cutinase-like"/>
</dbReference>
<reference evidence="6 7" key="1">
    <citation type="journal article" date="2019" name="Int. J. Syst. Evol. Microbiol.">
        <title>The Global Catalogue of Microorganisms (GCM) 10K type strain sequencing project: providing services to taxonomists for standard genome sequencing and annotation.</title>
        <authorList>
            <consortium name="The Broad Institute Genomics Platform"/>
            <consortium name="The Broad Institute Genome Sequencing Center for Infectious Disease"/>
            <person name="Wu L."/>
            <person name="Ma J."/>
        </authorList>
    </citation>
    <scope>NUCLEOTIDE SEQUENCE [LARGE SCALE GENOMIC DNA]</scope>
    <source>
        <strain evidence="6 7">JCM 16221</strain>
    </source>
</reference>
<evidence type="ECO:0000313" key="7">
    <source>
        <dbReference type="Proteomes" id="UP001501218"/>
    </source>
</evidence>
<name>A0ABN3GZT9_9PSEU</name>
<feature type="chain" id="PRO_5047008120" evidence="4">
    <location>
        <begin position="20"/>
        <end position="280"/>
    </location>
</feature>
<protein>
    <submittedName>
        <fullName evidence="6">Lipase</fullName>
    </submittedName>
</protein>
<dbReference type="Gene3D" id="3.40.50.1820">
    <property type="entry name" value="alpha/beta hydrolase"/>
    <property type="match status" value="1"/>
</dbReference>
<dbReference type="InterPro" id="IPR029058">
    <property type="entry name" value="AB_hydrolase_fold"/>
</dbReference>
<sequence length="280" mass="29994">MLVVLTAVLGLLSGSIALAQSAVAEPPHGPDPTEESISAPRGPFDIDEESVSRLSARGFGGGTIYYPTDTSEGTFSAVAISPGYTAGEDTIAWLGPRLASQGFVVFTIETLTRYDQPGSRADQLMAALNHLTERSDVQDLVDPTRLGVMGHSMGGGGSLEAALENPNLKAAIPMTPWHTNKDFSGVRTPTMIIGAQNDTVASVNRHSKPFYESLPDAPGKAYLELAGASHLAPNFDNTTIAKSSIAWLKRFLDDDTRYDEFLCPPPQDPEFSDYRSTCPY</sequence>
<evidence type="ECO:0000256" key="3">
    <source>
        <dbReference type="SAM" id="MobiDB-lite"/>
    </source>
</evidence>
<dbReference type="InterPro" id="IPR050261">
    <property type="entry name" value="FrsA_esterase"/>
</dbReference>
<feature type="domain" description="PET hydrolase/cutinase-like" evidence="5">
    <location>
        <begin position="28"/>
        <end position="279"/>
    </location>
</feature>
<comment type="similarity">
    <text evidence="1">Belongs to the AB hydrolase superfamily.</text>
</comment>
<evidence type="ECO:0000256" key="2">
    <source>
        <dbReference type="ARBA" id="ARBA00022801"/>
    </source>
</evidence>
<evidence type="ECO:0000256" key="1">
    <source>
        <dbReference type="ARBA" id="ARBA00008645"/>
    </source>
</evidence>
<feature type="region of interest" description="Disordered" evidence="3">
    <location>
        <begin position="23"/>
        <end position="44"/>
    </location>
</feature>
<dbReference type="Pfam" id="PF12740">
    <property type="entry name" value="PETase"/>
    <property type="match status" value="1"/>
</dbReference>